<feature type="signal peptide" evidence="1">
    <location>
        <begin position="1"/>
        <end position="24"/>
    </location>
</feature>
<evidence type="ECO:0008006" key="4">
    <source>
        <dbReference type="Google" id="ProtNLM"/>
    </source>
</evidence>
<comment type="caution">
    <text evidence="2">The sequence shown here is derived from an EMBL/GenBank/DDBJ whole genome shotgun (WGS) entry which is preliminary data.</text>
</comment>
<evidence type="ECO:0000313" key="2">
    <source>
        <dbReference type="EMBL" id="OIT28530.1"/>
    </source>
</evidence>
<protein>
    <recommendedName>
        <fullName evidence="4">Carboxypeptidase A inhibitor-like domain-containing protein</fullName>
    </recommendedName>
</protein>
<organism evidence="2 3">
    <name type="scientific">Nicotiana attenuata</name>
    <name type="common">Coyote tobacco</name>
    <dbReference type="NCBI Taxonomy" id="49451"/>
    <lineage>
        <taxon>Eukaryota</taxon>
        <taxon>Viridiplantae</taxon>
        <taxon>Streptophyta</taxon>
        <taxon>Embryophyta</taxon>
        <taxon>Tracheophyta</taxon>
        <taxon>Spermatophyta</taxon>
        <taxon>Magnoliopsida</taxon>
        <taxon>eudicotyledons</taxon>
        <taxon>Gunneridae</taxon>
        <taxon>Pentapetalae</taxon>
        <taxon>asterids</taxon>
        <taxon>lamiids</taxon>
        <taxon>Solanales</taxon>
        <taxon>Solanaceae</taxon>
        <taxon>Nicotianoideae</taxon>
        <taxon>Nicotianeae</taxon>
        <taxon>Nicotiana</taxon>
    </lineage>
</organism>
<proteinExistence type="predicted"/>
<reference evidence="2" key="1">
    <citation type="submission" date="2016-11" db="EMBL/GenBank/DDBJ databases">
        <title>The genome of Nicotiana attenuata.</title>
        <authorList>
            <person name="Xu S."/>
            <person name="Brockmoeller T."/>
            <person name="Gaquerel E."/>
            <person name="Navarro A."/>
            <person name="Kuhl H."/>
            <person name="Gase K."/>
            <person name="Ling Z."/>
            <person name="Zhou W."/>
            <person name="Kreitzer C."/>
            <person name="Stanke M."/>
            <person name="Tang H."/>
            <person name="Lyons E."/>
            <person name="Pandey P."/>
            <person name="Pandey S.P."/>
            <person name="Timmermann B."/>
            <person name="Baldwin I.T."/>
        </authorList>
    </citation>
    <scope>NUCLEOTIDE SEQUENCE [LARGE SCALE GENOMIC DNA]</scope>
    <source>
        <strain evidence="2">UT</strain>
    </source>
</reference>
<dbReference type="AlphaFoldDB" id="A0A314KH89"/>
<accession>A0A314KH89</accession>
<dbReference type="Gramene" id="OIT28530">
    <property type="protein sequence ID" value="OIT28530"/>
    <property type="gene ID" value="A4A49_41078"/>
</dbReference>
<evidence type="ECO:0000313" key="3">
    <source>
        <dbReference type="Proteomes" id="UP000187609"/>
    </source>
</evidence>
<dbReference type="Proteomes" id="UP000187609">
    <property type="component" value="Unassembled WGS sequence"/>
</dbReference>
<evidence type="ECO:0000256" key="1">
    <source>
        <dbReference type="SAM" id="SignalP"/>
    </source>
</evidence>
<feature type="chain" id="PRO_5016406487" description="Carboxypeptidase A inhibitor-like domain-containing protein" evidence="1">
    <location>
        <begin position="25"/>
        <end position="88"/>
    </location>
</feature>
<keyword evidence="3" id="KW-1185">Reference proteome</keyword>
<name>A0A314KH89_NICAT</name>
<gene>
    <name evidence="2" type="ORF">A4A49_41078</name>
</gene>
<sequence length="88" mass="10116">MAHKLAFFFCVLLVALTVHSNTRAMAVRDLPLEEEVIEQILVPDLTNKKGCYNLCKSDANCNNRGSECRQCRTAHNHYDITMRCYPRI</sequence>
<dbReference type="EMBL" id="MJEQ01002036">
    <property type="protein sequence ID" value="OIT28530.1"/>
    <property type="molecule type" value="Genomic_DNA"/>
</dbReference>
<keyword evidence="1" id="KW-0732">Signal</keyword>